<feature type="repeat" description="PPR" evidence="4">
    <location>
        <begin position="163"/>
        <end position="197"/>
    </location>
</feature>
<evidence type="ECO:0000256" key="2">
    <source>
        <dbReference type="ARBA" id="ARBA00022737"/>
    </source>
</evidence>
<evidence type="ECO:0000313" key="5">
    <source>
        <dbReference type="EnsemblPlants" id="OB03G18780.1"/>
    </source>
</evidence>
<dbReference type="Gene3D" id="1.25.40.10">
    <property type="entry name" value="Tetratricopeptide repeat domain"/>
    <property type="match status" value="5"/>
</dbReference>
<feature type="repeat" description="PPR" evidence="4">
    <location>
        <begin position="93"/>
        <end position="127"/>
    </location>
</feature>
<keyword evidence="2" id="KW-0677">Repeat</keyword>
<dbReference type="PANTHER" id="PTHR46128:SF211">
    <property type="entry name" value="PENTACOTRIPEPTIDE-REPEAT REGION OF PRORP DOMAIN-CONTAINING PROTEIN"/>
    <property type="match status" value="1"/>
</dbReference>
<dbReference type="eggNOG" id="KOG4197">
    <property type="taxonomic scope" value="Eukaryota"/>
</dbReference>
<reference evidence="5" key="1">
    <citation type="journal article" date="2013" name="Nat. Commun.">
        <title>Whole-genome sequencing of Oryza brachyantha reveals mechanisms underlying Oryza genome evolution.</title>
        <authorList>
            <person name="Chen J."/>
            <person name="Huang Q."/>
            <person name="Gao D."/>
            <person name="Wang J."/>
            <person name="Lang Y."/>
            <person name="Liu T."/>
            <person name="Li B."/>
            <person name="Bai Z."/>
            <person name="Luis Goicoechea J."/>
            <person name="Liang C."/>
            <person name="Chen C."/>
            <person name="Zhang W."/>
            <person name="Sun S."/>
            <person name="Liao Y."/>
            <person name="Zhang X."/>
            <person name="Yang L."/>
            <person name="Song C."/>
            <person name="Wang M."/>
            <person name="Shi J."/>
            <person name="Liu G."/>
            <person name="Liu J."/>
            <person name="Zhou H."/>
            <person name="Zhou W."/>
            <person name="Yu Q."/>
            <person name="An N."/>
            <person name="Chen Y."/>
            <person name="Cai Q."/>
            <person name="Wang B."/>
            <person name="Liu B."/>
            <person name="Min J."/>
            <person name="Huang Y."/>
            <person name="Wu H."/>
            <person name="Li Z."/>
            <person name="Zhang Y."/>
            <person name="Yin Y."/>
            <person name="Song W."/>
            <person name="Jiang J."/>
            <person name="Jackson S.A."/>
            <person name="Wing R.A."/>
            <person name="Wang J."/>
            <person name="Chen M."/>
        </authorList>
    </citation>
    <scope>NUCLEOTIDE SEQUENCE [LARGE SCALE GENOMIC DNA]</scope>
    <source>
        <strain evidence="5">cv. IRGC 101232</strain>
    </source>
</reference>
<dbReference type="NCBIfam" id="TIGR00756">
    <property type="entry name" value="PPR"/>
    <property type="match status" value="5"/>
</dbReference>
<evidence type="ECO:0000256" key="4">
    <source>
        <dbReference type="PROSITE-ProRule" id="PRU00708"/>
    </source>
</evidence>
<feature type="repeat" description="PPR" evidence="4">
    <location>
        <begin position="25"/>
        <end position="59"/>
    </location>
</feature>
<keyword evidence="6" id="KW-1185">Reference proteome</keyword>
<dbReference type="Pfam" id="PF13041">
    <property type="entry name" value="PPR_2"/>
    <property type="match status" value="4"/>
</dbReference>
<feature type="repeat" description="PPR" evidence="4">
    <location>
        <begin position="128"/>
        <end position="162"/>
    </location>
</feature>
<dbReference type="PROSITE" id="PS51375">
    <property type="entry name" value="PPR"/>
    <property type="match status" value="7"/>
</dbReference>
<dbReference type="InterPro" id="IPR002885">
    <property type="entry name" value="PPR_rpt"/>
</dbReference>
<feature type="repeat" description="PPR" evidence="4">
    <location>
        <begin position="268"/>
        <end position="302"/>
    </location>
</feature>
<dbReference type="GeneID" id="102701150"/>
<keyword evidence="3" id="KW-0809">Transit peptide</keyword>
<evidence type="ECO:0000313" key="6">
    <source>
        <dbReference type="Proteomes" id="UP000006038"/>
    </source>
</evidence>
<sequence>MSAYSRAGHHGEVLRLFRSLPFAPTSSLFTTLISSLSASGRPLAARAAFASLLKSGAPPTASAFTALLKSSHDALDFVDSVFRAMDAAGCSPDAPVYNWIISMLCDFRLLQEALGFLDHMLENGPRPTARSFTAVLRVYCEQERFHEAERLVDTMIQNGCPPDVVSYSVLIEGLCRVGEFSKVEMILGESELNGWKPTAVTYNIYMSGLCRMGFLDEAFQQVDVMRSRGLSVTTETVHILFDCLCRNAMFSEAVCLLEHSKELGWNVDAFCYNTLMSRLCDIDDFARVLKLLVDLLKKGIGPDKFSFTIAIRSLCRAGKLWLAKCMIDNKGIKYDVVAFNTLIHGFCMAGDLDRVQQTRTDMINRDIIPNNFTNAMLIDSLCKDLKFVEAKRFVLDSLVNGLVPDHIIRLNNWLVKANKITLVLKLLYEIRCKGFVLDTCIINPLVRVFCWEGYCRHDKFYQISPILDIITTYVKR</sequence>
<dbReference type="HOGENOM" id="CLU_002706_49_0_1"/>
<reference evidence="5" key="2">
    <citation type="submission" date="2013-04" db="UniProtKB">
        <authorList>
            <consortium name="EnsemblPlants"/>
        </authorList>
    </citation>
    <scope>IDENTIFICATION</scope>
</reference>
<feature type="repeat" description="PPR" evidence="4">
    <location>
        <begin position="335"/>
        <end position="369"/>
    </location>
</feature>
<feature type="repeat" description="PPR" evidence="4">
    <location>
        <begin position="198"/>
        <end position="232"/>
    </location>
</feature>
<comment type="similarity">
    <text evidence="1">Belongs to the PPR family. P subfamily.</text>
</comment>
<dbReference type="Proteomes" id="UP000006038">
    <property type="component" value="Chromosome 3"/>
</dbReference>
<dbReference type="OrthoDB" id="185373at2759"/>
<organism evidence="5">
    <name type="scientific">Oryza brachyantha</name>
    <name type="common">malo sina</name>
    <dbReference type="NCBI Taxonomy" id="4533"/>
    <lineage>
        <taxon>Eukaryota</taxon>
        <taxon>Viridiplantae</taxon>
        <taxon>Streptophyta</taxon>
        <taxon>Embryophyta</taxon>
        <taxon>Tracheophyta</taxon>
        <taxon>Spermatophyta</taxon>
        <taxon>Magnoliopsida</taxon>
        <taxon>Liliopsida</taxon>
        <taxon>Poales</taxon>
        <taxon>Poaceae</taxon>
        <taxon>BOP clade</taxon>
        <taxon>Oryzoideae</taxon>
        <taxon>Oryzeae</taxon>
        <taxon>Oryzinae</taxon>
        <taxon>Oryza</taxon>
    </lineage>
</organism>
<dbReference type="InterPro" id="IPR050872">
    <property type="entry name" value="PPR_P_subfamily"/>
</dbReference>
<dbReference type="InterPro" id="IPR011990">
    <property type="entry name" value="TPR-like_helical_dom_sf"/>
</dbReference>
<dbReference type="AlphaFoldDB" id="J3LLF2"/>
<dbReference type="EnsemblPlants" id="OB03G18780.1">
    <property type="protein sequence ID" value="OB03G18780.1"/>
    <property type="gene ID" value="OB03G18780"/>
</dbReference>
<evidence type="ECO:0000256" key="3">
    <source>
        <dbReference type="ARBA" id="ARBA00022946"/>
    </source>
</evidence>
<evidence type="ECO:0008006" key="7">
    <source>
        <dbReference type="Google" id="ProtNLM"/>
    </source>
</evidence>
<dbReference type="Pfam" id="PF01535">
    <property type="entry name" value="PPR"/>
    <property type="match status" value="1"/>
</dbReference>
<protein>
    <recommendedName>
        <fullName evidence="7">Pentacotripeptide-repeat region of PRORP domain-containing protein</fullName>
    </recommendedName>
</protein>
<proteinExistence type="inferred from homology"/>
<dbReference type="Gramene" id="OB03G18780.1">
    <property type="protein sequence ID" value="OB03G18780.1"/>
    <property type="gene ID" value="OB03G18780"/>
</dbReference>
<dbReference type="PANTHER" id="PTHR46128">
    <property type="entry name" value="MITOCHONDRIAL GROUP I INTRON SPLICING FACTOR CCM1"/>
    <property type="match status" value="1"/>
</dbReference>
<dbReference type="OMA" id="YSEELNW"/>
<name>J3LLF2_ORYBR</name>
<dbReference type="KEGG" id="obr:102701150"/>
<accession>J3LLF2</accession>
<evidence type="ECO:0000256" key="1">
    <source>
        <dbReference type="ARBA" id="ARBA00007626"/>
    </source>
</evidence>